<dbReference type="EMBL" id="MK500557">
    <property type="protein sequence ID" value="QBK91635.1"/>
    <property type="molecule type" value="Genomic_DNA"/>
</dbReference>
<organism evidence="2">
    <name type="scientific">Pithovirus LCPAC302</name>
    <dbReference type="NCBI Taxonomy" id="2506593"/>
    <lineage>
        <taxon>Viruses</taxon>
        <taxon>Pithoviruses</taxon>
    </lineage>
</organism>
<feature type="transmembrane region" description="Helical" evidence="1">
    <location>
        <begin position="6"/>
        <end position="22"/>
    </location>
</feature>
<gene>
    <name evidence="2" type="ORF">LCPAC302_02550</name>
</gene>
<evidence type="ECO:0000256" key="1">
    <source>
        <dbReference type="SAM" id="Phobius"/>
    </source>
</evidence>
<accession>A0A481Z828</accession>
<evidence type="ECO:0000313" key="2">
    <source>
        <dbReference type="EMBL" id="QBK91635.1"/>
    </source>
</evidence>
<keyword evidence="1" id="KW-1133">Transmembrane helix</keyword>
<keyword evidence="1" id="KW-0472">Membrane</keyword>
<protein>
    <submittedName>
        <fullName evidence="2">Uncharacterized protein</fullName>
    </submittedName>
</protein>
<name>A0A481Z828_9VIRU</name>
<sequence>MNTYVVGSIGVIGLLYLGYKYGKKTFKRYILDQVLKELDSRMEETDISFHPIKHTRSAMVLFNHGGKQHKICVPYDTSKRRNMLRKKVYLIKGNERLLEITHKPGVPYLLSANDMGGTKIIVEKDGKTVQEYENDTVPKYLD</sequence>
<reference evidence="2" key="1">
    <citation type="journal article" date="2019" name="MBio">
        <title>Virus Genomes from Deep Sea Sediments Expand the Ocean Megavirome and Support Independent Origins of Viral Gigantism.</title>
        <authorList>
            <person name="Backstrom D."/>
            <person name="Yutin N."/>
            <person name="Jorgensen S.L."/>
            <person name="Dharamshi J."/>
            <person name="Homa F."/>
            <person name="Zaremba-Niedwiedzka K."/>
            <person name="Spang A."/>
            <person name="Wolf Y.I."/>
            <person name="Koonin E.V."/>
            <person name="Ettema T.J."/>
        </authorList>
    </citation>
    <scope>NUCLEOTIDE SEQUENCE</scope>
</reference>
<keyword evidence="1" id="KW-0812">Transmembrane</keyword>
<proteinExistence type="predicted"/>